<proteinExistence type="predicted"/>
<organism evidence="1 2">
    <name type="scientific">Scleroderma citrinum Foug A</name>
    <dbReference type="NCBI Taxonomy" id="1036808"/>
    <lineage>
        <taxon>Eukaryota</taxon>
        <taxon>Fungi</taxon>
        <taxon>Dikarya</taxon>
        <taxon>Basidiomycota</taxon>
        <taxon>Agaricomycotina</taxon>
        <taxon>Agaricomycetes</taxon>
        <taxon>Agaricomycetidae</taxon>
        <taxon>Boletales</taxon>
        <taxon>Sclerodermatineae</taxon>
        <taxon>Sclerodermataceae</taxon>
        <taxon>Scleroderma</taxon>
    </lineage>
</organism>
<protein>
    <submittedName>
        <fullName evidence="1">Uncharacterized protein</fullName>
    </submittedName>
</protein>
<dbReference type="EMBL" id="KN822040">
    <property type="protein sequence ID" value="KIM62741.1"/>
    <property type="molecule type" value="Genomic_DNA"/>
</dbReference>
<dbReference type="HOGENOM" id="CLU_1422197_0_0_1"/>
<keyword evidence="2" id="KW-1185">Reference proteome</keyword>
<dbReference type="AlphaFoldDB" id="A0A0C3E3Y8"/>
<evidence type="ECO:0000313" key="2">
    <source>
        <dbReference type="Proteomes" id="UP000053989"/>
    </source>
</evidence>
<accession>A0A0C3E3Y8</accession>
<evidence type="ECO:0000313" key="1">
    <source>
        <dbReference type="EMBL" id="KIM62741.1"/>
    </source>
</evidence>
<dbReference type="InParanoid" id="A0A0C3E3Y8"/>
<sequence length="191" mass="22034">MFNCMKRLPGQIWFPENIALDSEKRTRGSNKKFMTLIMKHLSNMADQFSEHLWNHAMYLIWNHSATQSSIWQAHNNGILPAETPILMNLLNWWSRAGQGDTLLFHGHFELMQSNHSEVSLYMAAVICGWCLIVDVFKLIAAASDHQNKSLLQWCNKTVRNCIKVIIQQVYSDFMKIMLGTVEGKSDTENDM</sequence>
<reference evidence="2" key="2">
    <citation type="submission" date="2015-01" db="EMBL/GenBank/DDBJ databases">
        <title>Evolutionary Origins and Diversification of the Mycorrhizal Mutualists.</title>
        <authorList>
            <consortium name="DOE Joint Genome Institute"/>
            <consortium name="Mycorrhizal Genomics Consortium"/>
            <person name="Kohler A."/>
            <person name="Kuo A."/>
            <person name="Nagy L.G."/>
            <person name="Floudas D."/>
            <person name="Copeland A."/>
            <person name="Barry K.W."/>
            <person name="Cichocki N."/>
            <person name="Veneault-Fourrey C."/>
            <person name="LaButti K."/>
            <person name="Lindquist E.A."/>
            <person name="Lipzen A."/>
            <person name="Lundell T."/>
            <person name="Morin E."/>
            <person name="Murat C."/>
            <person name="Riley R."/>
            <person name="Ohm R."/>
            <person name="Sun H."/>
            <person name="Tunlid A."/>
            <person name="Henrissat B."/>
            <person name="Grigoriev I.V."/>
            <person name="Hibbett D.S."/>
            <person name="Martin F."/>
        </authorList>
    </citation>
    <scope>NUCLEOTIDE SEQUENCE [LARGE SCALE GENOMIC DNA]</scope>
    <source>
        <strain evidence="2">Foug A</strain>
    </source>
</reference>
<reference evidence="1 2" key="1">
    <citation type="submission" date="2014-04" db="EMBL/GenBank/DDBJ databases">
        <authorList>
            <consortium name="DOE Joint Genome Institute"/>
            <person name="Kuo A."/>
            <person name="Kohler A."/>
            <person name="Nagy L.G."/>
            <person name="Floudas D."/>
            <person name="Copeland A."/>
            <person name="Barry K.W."/>
            <person name="Cichocki N."/>
            <person name="Veneault-Fourrey C."/>
            <person name="LaButti K."/>
            <person name="Lindquist E.A."/>
            <person name="Lipzen A."/>
            <person name="Lundell T."/>
            <person name="Morin E."/>
            <person name="Murat C."/>
            <person name="Sun H."/>
            <person name="Tunlid A."/>
            <person name="Henrissat B."/>
            <person name="Grigoriev I.V."/>
            <person name="Hibbett D.S."/>
            <person name="Martin F."/>
            <person name="Nordberg H.P."/>
            <person name="Cantor M.N."/>
            <person name="Hua S.X."/>
        </authorList>
    </citation>
    <scope>NUCLEOTIDE SEQUENCE [LARGE SCALE GENOMIC DNA]</scope>
    <source>
        <strain evidence="1 2">Foug A</strain>
    </source>
</reference>
<dbReference type="Proteomes" id="UP000053989">
    <property type="component" value="Unassembled WGS sequence"/>
</dbReference>
<gene>
    <name evidence="1" type="ORF">SCLCIDRAFT_9041</name>
</gene>
<name>A0A0C3E3Y8_9AGAM</name>